<reference evidence="1" key="1">
    <citation type="submission" date="2022-07" db="EMBL/GenBank/DDBJ databases">
        <title>Phylogenomic reconstructions and comparative analyses of Kickxellomycotina fungi.</title>
        <authorList>
            <person name="Reynolds N.K."/>
            <person name="Stajich J.E."/>
            <person name="Barry K."/>
            <person name="Grigoriev I.V."/>
            <person name="Crous P."/>
            <person name="Smith M.E."/>
        </authorList>
    </citation>
    <scope>NUCLEOTIDE SEQUENCE</scope>
    <source>
        <strain evidence="1">BCRC 34780</strain>
    </source>
</reference>
<organism evidence="1 2">
    <name type="scientific">Coemansia helicoidea</name>
    <dbReference type="NCBI Taxonomy" id="1286919"/>
    <lineage>
        <taxon>Eukaryota</taxon>
        <taxon>Fungi</taxon>
        <taxon>Fungi incertae sedis</taxon>
        <taxon>Zoopagomycota</taxon>
        <taxon>Kickxellomycotina</taxon>
        <taxon>Kickxellomycetes</taxon>
        <taxon>Kickxellales</taxon>
        <taxon>Kickxellaceae</taxon>
        <taxon>Coemansia</taxon>
    </lineage>
</organism>
<evidence type="ECO:0000313" key="2">
    <source>
        <dbReference type="Proteomes" id="UP001140087"/>
    </source>
</evidence>
<dbReference type="Proteomes" id="UP001140087">
    <property type="component" value="Unassembled WGS sequence"/>
</dbReference>
<dbReference type="EMBL" id="JANBUN010004283">
    <property type="protein sequence ID" value="KAJ2786514.1"/>
    <property type="molecule type" value="Genomic_DNA"/>
</dbReference>
<keyword evidence="2" id="KW-1185">Reference proteome</keyword>
<name>A0ACC1KCP9_9FUNG</name>
<comment type="caution">
    <text evidence="1">The sequence shown here is derived from an EMBL/GenBank/DDBJ whole genome shotgun (WGS) entry which is preliminary data.</text>
</comment>
<feature type="non-terminal residue" evidence="1">
    <location>
        <position position="1"/>
    </location>
</feature>
<proteinExistence type="predicted"/>
<sequence>PPVLTPALEESIKGRFGADLKTGAAMAVNGYTLVMECSMDNTELRRHVRAMSETEPPVPKSSLNMQPLRVACADTKVAGESFQGFVGYQEVPIPFTSYALAEIKRLEHMYSEAYLQTIYLALLLKRDVAHDDLAACQQSTLWTRRSIDVDITAFLHSQDVARISRGAEWQAQDGDSLQDKFADLMHESFTPLPHADDPSQDRFYYCRSTPDLRSELEICLQLALNPLFINLQCSVEVLDCDQSHQRRLNMPIHALPLSLEKLCEQTGIPWRPPTDHFEPLTNVRVIVHINCLYLPDRSLARDAGDRNSSAAAAAAAAAQGGSDQ</sequence>
<accession>A0ACC1KCP9</accession>
<gene>
    <name evidence="1" type="ORF">H4R21_007181</name>
</gene>
<protein>
    <submittedName>
        <fullName evidence="1">Uncharacterized protein</fullName>
    </submittedName>
</protein>
<evidence type="ECO:0000313" key="1">
    <source>
        <dbReference type="EMBL" id="KAJ2786514.1"/>
    </source>
</evidence>
<feature type="non-terminal residue" evidence="1">
    <location>
        <position position="324"/>
    </location>
</feature>